<dbReference type="FunFam" id="1.20.120.350:FF:000003">
    <property type="entry name" value="Voltage-dependent sodium channel"/>
    <property type="match status" value="1"/>
</dbReference>
<comment type="function">
    <text evidence="17">Mediates the voltage-dependent sodium ion permeability of excitable membranes. Assuming opened or closed conformations in response to the voltage difference across the membrane, the protein forms a sodium-selective channel through which Na(+) ions may pass in accordance with their electrochemical gradient.</text>
</comment>
<gene>
    <name evidence="23" type="primary">SCN4A</name>
</gene>
<feature type="transmembrane region" description="Helical" evidence="17">
    <location>
        <begin position="577"/>
        <end position="595"/>
    </location>
</feature>
<keyword evidence="18" id="KW-0175">Coiled coil</keyword>
<feature type="transmembrane region" description="Helical" evidence="17">
    <location>
        <begin position="1201"/>
        <end position="1227"/>
    </location>
</feature>
<organism evidence="23">
    <name type="scientific">Equus asinus asinus</name>
    <dbReference type="NCBI Taxonomy" id="83772"/>
    <lineage>
        <taxon>Eukaryota</taxon>
        <taxon>Metazoa</taxon>
        <taxon>Chordata</taxon>
        <taxon>Craniata</taxon>
        <taxon>Vertebrata</taxon>
        <taxon>Euteleostomi</taxon>
        <taxon>Mammalia</taxon>
        <taxon>Eutheria</taxon>
        <taxon>Laurasiatheria</taxon>
        <taxon>Perissodactyla</taxon>
        <taxon>Equidae</taxon>
        <taxon>Equus</taxon>
    </lineage>
</organism>
<evidence type="ECO:0000256" key="7">
    <source>
        <dbReference type="ARBA" id="ARBA00022882"/>
    </source>
</evidence>
<feature type="transmembrane region" description="Helical" evidence="17">
    <location>
        <begin position="964"/>
        <end position="982"/>
    </location>
</feature>
<feature type="coiled-coil region" evidence="18">
    <location>
        <begin position="19"/>
        <end position="47"/>
    </location>
</feature>
<feature type="transmembrane region" description="Helical" evidence="17">
    <location>
        <begin position="240"/>
        <end position="260"/>
    </location>
</feature>
<evidence type="ECO:0000256" key="17">
    <source>
        <dbReference type="RuleBase" id="RU361132"/>
    </source>
</evidence>
<feature type="transmembrane region" description="Helical" evidence="17">
    <location>
        <begin position="657"/>
        <end position="685"/>
    </location>
</feature>
<dbReference type="InterPro" id="IPR044564">
    <property type="entry name" value="Na_chnl_inactivation_gate"/>
</dbReference>
<dbReference type="SUPFAM" id="SSF81324">
    <property type="entry name" value="Voltage-gated potassium channels"/>
    <property type="match status" value="4"/>
</dbReference>
<evidence type="ECO:0000256" key="18">
    <source>
        <dbReference type="SAM" id="Coils"/>
    </source>
</evidence>
<evidence type="ECO:0000256" key="8">
    <source>
        <dbReference type="ARBA" id="ARBA00022989"/>
    </source>
</evidence>
<evidence type="ECO:0000256" key="5">
    <source>
        <dbReference type="ARBA" id="ARBA00022692"/>
    </source>
</evidence>
<keyword evidence="2 17" id="KW-0813">Transport</keyword>
<feature type="transmembrane region" description="Helical" evidence="17">
    <location>
        <begin position="372"/>
        <end position="399"/>
    </location>
</feature>
<keyword evidence="14 17" id="KW-0739">Sodium transport</keyword>
<sequence>MERCVSAGKDLRPFTRESLAAIERRALEEEARLQRNKQMEIQETERKPRSDLEAGKNLPLIYGDPPPEVIGIPLEDLDPYYSDKKTFIVLNKGKAIFRFSATPALYMLSPFSIIRRSAIKVMFIMITILTNCVFMTMSDPPPWSKHVEYTFTGIYTFESLIKMLARGFCIDDFTFLRDPWNWLDFSVIMMAYLTEFVDLGNISALRTFRVLRALKTITVIPGLKTIVGALIQSVKKLSDVMILTVFCLSVFALVGLQLFMGNLRQKCVRWPHNDTWNSNDTNYTFDWDAYINDEGNFYFLEGAKDALLCGNSSDAGHCPEGYKCIKTGRNPNYGYTSYDTFSWAFLALFRLMTQDYWENLFQLTLRAAGKTYMIFFVVIIFLGSFYLINLILAVVAMAYAEQNEATLAEDQEKEEEFQQMMEKFKKQQEEWTSRPSPLLVPQAKADQALEGGEAGGDPAHSKDCNGSLDTSPGEKGPPRQSCSADSGVSDGDPHQVSVSTLLPELEEAHQKCPPWWYKCAHKVLIWNCCTPWVKFKNIIHLIVMDPFVDLGITICIVLNTLFMAMEHYPMTEHFDKVLTVGNLVFTGIFTAEMVLKLIALDPYEYFQQGWNVFDSIIVTLSLVELGLANVQGLSVLRSFRLLRVFKLAKSWPTLNMLIKIIGNSVGALGNLTLVLAIIVFIFAVVGMQLFGKSYKDCVCKIASDCALPRWHMHDFFHSFLIVFRILCGEWIETMWDCMEVAGQAMCLTVFLMVMVIGNLVVLNLFLALLLSSFSADSLAASDEDGEMNNLQIAIWRIKWGIGFAKAFLLGLLHGKILSPKDIMLSLGGPGEAGEAGEAEESAPEDEKKEPPPEDDDKDLKKDNHILNHMGLADGAPNSIELDHLNFINNPYLTIHVPIASEESDLEMPTEEETDTFSEPEDGKASWEGGGTMLTMHPEAAPRPGRGKMWWTLRRACFKIVEHNWFETFIVFMILLSSGALAFEDIYIEQRRVIRTILEYADKVFTYIFIMEMLLKWVAYGFKVYFTNAWCWLDFLIVDVSIISLVANWLGYSELGPIKSLRTLRALRPLRALSRFEGMRVVVNALLGAIPSIMNVLLVCLIFWLIFSIMGVNLFAGKFYYCINTTTSERFDISEVNNKSECESLMHTGQVRWLNVKVNYDNVGLGYLSLLQVATFKGWMDIMYAAVDSREQEEQPQYEVNIYMYLYFVIFIIFGSFFTLNLFIGVIIDNFNQQKKKMRKDIFMTEEQKKYYNAMKKLGSKKPQKPIPRPQNKIQGMVYDFVTKQVFDITIMILICLNMVTMMVETDDQSQLKVDILYNINMVFIIVFTGECVLKMFALRQYYFTVGWNIFDFVVVILSIVGLALSDLIQKYFVSPTLFRVIRLARIGRVLRLIRGAKGIRTLLFALMMSLPALFNIGLLLFLVMFIYSIFGMSNFAYVKKESGIDDMFNFETFGNSIICLFEITTSAGWDGLLNPILNSGPPDCDPTLENPGTSVRGDCGNPSIGICFFCSYIIISFLIVVNMYIAIILENFNVATEESSEPLGEDDFEMFYETWEKFDPDATQFIDYSRLSDFVDTLQEPLRIAKPNKIKLITLDLPMVPGDKIHCLDILFALTKEVLGDSGEMDALKETMEEKFMAANPSKVSYEPITTTLKRKQEEVCAIKIQRAYRRHLLQRSVKQASYMYRHSQDGSGDGAPEKEGLIANTMSKMYGRENGNSGVQSKGEERGSTGDAGPAMGLTPISPSDSALPPSPPPGLTVRPGVKESLV</sequence>
<feature type="domain" description="Ion transport" evidence="20">
    <location>
        <begin position="122"/>
        <end position="405"/>
    </location>
</feature>
<dbReference type="InterPro" id="IPR008052">
    <property type="entry name" value="Na_channel_a4su_mammal"/>
</dbReference>
<dbReference type="GO" id="GO:0005248">
    <property type="term" value="F:voltage-gated sodium channel activity"/>
    <property type="evidence" value="ECO:0007669"/>
    <property type="project" value="InterPro"/>
</dbReference>
<dbReference type="InterPro" id="IPR005821">
    <property type="entry name" value="Ion_trans_dom"/>
</dbReference>
<feature type="domain" description="Ion transport" evidence="20">
    <location>
        <begin position="1284"/>
        <end position="1539"/>
    </location>
</feature>
<feature type="domain" description="SCN5A-like C-terminal IQ motif" evidence="22">
    <location>
        <begin position="1651"/>
        <end position="1684"/>
    </location>
</feature>
<dbReference type="FunFam" id="1.10.287.70:FF:000001">
    <property type="entry name" value="Sodium channel protein"/>
    <property type="match status" value="1"/>
</dbReference>
<feature type="region of interest" description="Disordered" evidence="19">
    <location>
        <begin position="828"/>
        <end position="860"/>
    </location>
</feature>
<evidence type="ECO:0000256" key="3">
    <source>
        <dbReference type="ARBA" id="ARBA00022461"/>
    </source>
</evidence>
<feature type="transmembrane region" description="Helical" evidence="17">
    <location>
        <begin position="1003"/>
        <end position="1025"/>
    </location>
</feature>
<evidence type="ECO:0000259" key="21">
    <source>
        <dbReference type="Pfam" id="PF06512"/>
    </source>
</evidence>
<feature type="transmembrane region" description="Helical" evidence="17">
    <location>
        <begin position="1315"/>
        <end position="1333"/>
    </location>
</feature>
<dbReference type="PRINTS" id="PR01665">
    <property type="entry name" value="NACHANNEL4"/>
</dbReference>
<dbReference type="FunFam" id="1.20.120.350:FF:000005">
    <property type="entry name" value="Sodium channel protein"/>
    <property type="match status" value="1"/>
</dbReference>
<dbReference type="Gene3D" id="1.20.5.1190">
    <property type="entry name" value="iswi atpase"/>
    <property type="match status" value="1"/>
</dbReference>
<comment type="subcellular location">
    <subcellularLocation>
        <location evidence="1 17">Cell membrane</location>
        <topology evidence="1 17">Multi-pass membrane protein</topology>
    </subcellularLocation>
</comment>
<keyword evidence="9 17" id="KW-0915">Sodium</keyword>
<dbReference type="PANTHER" id="PTHR10037">
    <property type="entry name" value="VOLTAGE-GATED CATION CHANNEL CALCIUM AND SODIUM"/>
    <property type="match status" value="1"/>
</dbReference>
<dbReference type="PANTHER" id="PTHR10037:SF223">
    <property type="entry name" value="SODIUM CHANNEL PROTEIN TYPE 4 SUBUNIT ALPHA"/>
    <property type="match status" value="1"/>
</dbReference>
<feature type="transmembrane region" description="Helical" evidence="17">
    <location>
        <begin position="117"/>
        <end position="137"/>
    </location>
</feature>
<dbReference type="Gene3D" id="1.20.120.350">
    <property type="entry name" value="Voltage-gated potassium channels. Chain C"/>
    <property type="match status" value="4"/>
</dbReference>
<keyword evidence="10 17" id="KW-0406">Ion transport</keyword>
<feature type="compositionally biased region" description="Acidic residues" evidence="19">
    <location>
        <begin position="834"/>
        <end position="843"/>
    </location>
</feature>
<dbReference type="InterPro" id="IPR043203">
    <property type="entry name" value="VGCC_Ca_Na"/>
</dbReference>
<keyword evidence="12" id="KW-1015">Disulfide bond</keyword>
<feature type="transmembrane region" description="Helical" evidence="17">
    <location>
        <begin position="182"/>
        <end position="201"/>
    </location>
</feature>
<comment type="similarity">
    <text evidence="17">Belongs to the sodium channel (TC 1.A.1.10) family.</text>
</comment>
<dbReference type="FunFam" id="1.20.5.1190:FF:000001">
    <property type="entry name" value="Sodium channel protein"/>
    <property type="match status" value="1"/>
</dbReference>
<dbReference type="InterPro" id="IPR010526">
    <property type="entry name" value="Na_trans_assoc_dom"/>
</dbReference>
<name>A0A8C4PPQ6_EQUAS</name>
<feature type="domain" description="Ion transport" evidence="20">
    <location>
        <begin position="546"/>
        <end position="775"/>
    </location>
</feature>
<feature type="transmembrane region" description="Helical" evidence="17">
    <location>
        <begin position="538"/>
        <end position="565"/>
    </location>
</feature>
<dbReference type="Pfam" id="PF24609">
    <property type="entry name" value="IQ_SCN5A_C"/>
    <property type="match status" value="1"/>
</dbReference>
<feature type="transmembrane region" description="Helical" evidence="17">
    <location>
        <begin position="1503"/>
        <end position="1529"/>
    </location>
</feature>
<reference evidence="23" key="1">
    <citation type="submission" date="2023-03" db="UniProtKB">
        <authorList>
            <consortium name="Ensembl"/>
        </authorList>
    </citation>
    <scope>IDENTIFICATION</scope>
</reference>
<evidence type="ECO:0000256" key="13">
    <source>
        <dbReference type="ARBA" id="ARBA00023180"/>
    </source>
</evidence>
<dbReference type="FunFam" id="1.10.287.70:FF:000006">
    <property type="entry name" value="Sodium channel protein"/>
    <property type="match status" value="1"/>
</dbReference>
<comment type="catalytic activity">
    <reaction evidence="16">
        <text>Na(+)(in) = Na(+)(out)</text>
        <dbReference type="Rhea" id="RHEA:34963"/>
        <dbReference type="ChEBI" id="CHEBI:29101"/>
    </reaction>
</comment>
<evidence type="ECO:0000256" key="9">
    <source>
        <dbReference type="ARBA" id="ARBA00023053"/>
    </source>
</evidence>
<dbReference type="InterPro" id="IPR027359">
    <property type="entry name" value="Volt_channel_dom_sf"/>
</dbReference>
<keyword evidence="8 17" id="KW-1133">Transmembrane helix</keyword>
<evidence type="ECO:0000256" key="15">
    <source>
        <dbReference type="ARBA" id="ARBA00023303"/>
    </source>
</evidence>
<dbReference type="GO" id="GO:0019228">
    <property type="term" value="P:neuronal action potential"/>
    <property type="evidence" value="ECO:0007669"/>
    <property type="project" value="TreeGrafter"/>
</dbReference>
<keyword evidence="13" id="KW-0325">Glycoprotein</keyword>
<evidence type="ECO:0000256" key="1">
    <source>
        <dbReference type="ARBA" id="ARBA00004651"/>
    </source>
</evidence>
<dbReference type="Gene3D" id="1.10.238.10">
    <property type="entry name" value="EF-hand"/>
    <property type="match status" value="1"/>
</dbReference>
<dbReference type="PRINTS" id="PR00170">
    <property type="entry name" value="NACHANNEL"/>
</dbReference>
<dbReference type="Ensembl" id="ENSEAST00005022649.1">
    <property type="protein sequence ID" value="ENSEASP00005020866.1"/>
    <property type="gene ID" value="ENSEASG00005014277.1"/>
</dbReference>
<dbReference type="PROSITE" id="PS50096">
    <property type="entry name" value="IQ"/>
    <property type="match status" value="1"/>
</dbReference>
<dbReference type="Gene3D" id="1.10.287.70">
    <property type="match status" value="4"/>
</dbReference>
<keyword evidence="4" id="KW-1003">Cell membrane</keyword>
<dbReference type="FunFam" id="1.20.120.350:FF:000004">
    <property type="entry name" value="Sodium channel protein"/>
    <property type="match status" value="1"/>
</dbReference>
<keyword evidence="6" id="KW-0677">Repeat</keyword>
<feature type="transmembrane region" description="Helical" evidence="17">
    <location>
        <begin position="1031"/>
        <end position="1051"/>
    </location>
</feature>
<keyword evidence="15 17" id="KW-0407">Ion channel</keyword>
<feature type="compositionally biased region" description="Basic and acidic residues" evidence="19">
    <location>
        <begin position="844"/>
        <end position="860"/>
    </location>
</feature>
<dbReference type="FunFam" id="1.20.120.350:FF:000002">
    <property type="entry name" value="Sodium channel protein"/>
    <property type="match status" value="1"/>
</dbReference>
<evidence type="ECO:0000259" key="20">
    <source>
        <dbReference type="Pfam" id="PF00520"/>
    </source>
</evidence>
<accession>A0A8C4PPQ6</accession>
<evidence type="ECO:0000256" key="12">
    <source>
        <dbReference type="ARBA" id="ARBA00023157"/>
    </source>
</evidence>
<feature type="transmembrane region" description="Helical" evidence="17">
    <location>
        <begin position="744"/>
        <end position="770"/>
    </location>
</feature>
<evidence type="ECO:0000256" key="4">
    <source>
        <dbReference type="ARBA" id="ARBA00022475"/>
    </source>
</evidence>
<feature type="transmembrane region" description="Helical" evidence="17">
    <location>
        <begin position="213"/>
        <end position="234"/>
    </location>
</feature>
<keyword evidence="5 17" id="KW-0812">Transmembrane</keyword>
<proteinExistence type="inferred from homology"/>
<dbReference type="CDD" id="cd13433">
    <property type="entry name" value="Na_channel_gate"/>
    <property type="match status" value="1"/>
</dbReference>
<dbReference type="GO" id="GO:0086010">
    <property type="term" value="P:membrane depolarization during action potential"/>
    <property type="evidence" value="ECO:0007669"/>
    <property type="project" value="TreeGrafter"/>
</dbReference>
<evidence type="ECO:0000256" key="11">
    <source>
        <dbReference type="ARBA" id="ARBA00023136"/>
    </source>
</evidence>
<dbReference type="GO" id="GO:0001518">
    <property type="term" value="C:voltage-gated sodium channel complex"/>
    <property type="evidence" value="ECO:0007669"/>
    <property type="project" value="UniProtKB-UniRule"/>
</dbReference>
<evidence type="ECO:0000256" key="10">
    <source>
        <dbReference type="ARBA" id="ARBA00023065"/>
    </source>
</evidence>
<evidence type="ECO:0000256" key="6">
    <source>
        <dbReference type="ARBA" id="ARBA00022737"/>
    </source>
</evidence>
<feature type="domain" description="Ion transport" evidence="20">
    <location>
        <begin position="962"/>
        <end position="1236"/>
    </location>
</feature>
<protein>
    <recommendedName>
        <fullName evidence="17">Sodium channel protein</fullName>
    </recommendedName>
</protein>
<evidence type="ECO:0000256" key="19">
    <source>
        <dbReference type="SAM" id="MobiDB-lite"/>
    </source>
</evidence>
<feature type="transmembrane region" description="Helical" evidence="17">
    <location>
        <begin position="1402"/>
        <end position="1430"/>
    </location>
</feature>
<keyword evidence="3 17" id="KW-0894">Sodium channel</keyword>
<comment type="caution">
    <text evidence="17">Lacks conserved residue(s) required for the propagation of feature annotation.</text>
</comment>
<keyword evidence="11 17" id="KW-0472">Membrane</keyword>
<dbReference type="Pfam" id="PF06512">
    <property type="entry name" value="Na_trans_assoc"/>
    <property type="match status" value="1"/>
</dbReference>
<feature type="transmembrane region" description="Helical" evidence="17">
    <location>
        <begin position="1285"/>
        <end position="1303"/>
    </location>
</feature>
<dbReference type="InterPro" id="IPR001696">
    <property type="entry name" value="Na_channel_asu"/>
</dbReference>
<keyword evidence="7 17" id="KW-0851">Voltage-gated channel</keyword>
<evidence type="ECO:0000256" key="16">
    <source>
        <dbReference type="ARBA" id="ARBA00036239"/>
    </source>
</evidence>
<evidence type="ECO:0000259" key="22">
    <source>
        <dbReference type="Pfam" id="PF24609"/>
    </source>
</evidence>
<evidence type="ECO:0000256" key="2">
    <source>
        <dbReference type="ARBA" id="ARBA00022448"/>
    </source>
</evidence>
<dbReference type="InterPro" id="IPR058542">
    <property type="entry name" value="IQ_SCN5A_C"/>
</dbReference>
<feature type="transmembrane region" description="Helical" evidence="17">
    <location>
        <begin position="1080"/>
        <end position="1106"/>
    </location>
</feature>
<feature type="transmembrane region" description="Helical" evidence="17">
    <location>
        <begin position="1345"/>
        <end position="1365"/>
    </location>
</feature>
<dbReference type="FunFam" id="1.10.238.10:FF:000002">
    <property type="entry name" value="Sodium channel protein"/>
    <property type="match status" value="1"/>
</dbReference>
<feature type="region of interest" description="Disordered" evidence="19">
    <location>
        <begin position="449"/>
        <end position="496"/>
    </location>
</feature>
<feature type="region of interest" description="Disordered" evidence="19">
    <location>
        <begin position="1710"/>
        <end position="1768"/>
    </location>
</feature>
<evidence type="ECO:0000256" key="14">
    <source>
        <dbReference type="ARBA" id="ARBA00023201"/>
    </source>
</evidence>
<evidence type="ECO:0000313" key="23">
    <source>
        <dbReference type="Ensembl" id="ENSEASP00005020866.1"/>
    </source>
</evidence>
<dbReference type="Pfam" id="PF00520">
    <property type="entry name" value="Ion_trans"/>
    <property type="match status" value="4"/>
</dbReference>
<feature type="domain" description="Sodium ion transport-associated" evidence="21">
    <location>
        <begin position="784"/>
        <end position="923"/>
    </location>
</feature>